<dbReference type="PANTHER" id="PTHR48098:SF1">
    <property type="entry name" value="DIACYLGLYCEROL ACYLTRANSFERASE_MYCOLYLTRANSFERASE AG85A"/>
    <property type="match status" value="1"/>
</dbReference>
<dbReference type="Gene3D" id="3.40.50.1820">
    <property type="entry name" value="alpha/beta hydrolase"/>
    <property type="match status" value="1"/>
</dbReference>
<comment type="caution">
    <text evidence="2">The sequence shown here is derived from an EMBL/GenBank/DDBJ whole genome shotgun (WGS) entry which is preliminary data.</text>
</comment>
<organism evidence="2 3">
    <name type="scientific">Corynebacterium mastitidis</name>
    <dbReference type="NCBI Taxonomy" id="161890"/>
    <lineage>
        <taxon>Bacteria</taxon>
        <taxon>Bacillati</taxon>
        <taxon>Actinomycetota</taxon>
        <taxon>Actinomycetes</taxon>
        <taxon>Mycobacteriales</taxon>
        <taxon>Corynebacteriaceae</taxon>
        <taxon>Corynebacterium</taxon>
    </lineage>
</organism>
<feature type="chain" id="PRO_5014896876" evidence="1">
    <location>
        <begin position="36"/>
        <end position="340"/>
    </location>
</feature>
<dbReference type="STRING" id="1121365.GCA_000375365_00531"/>
<dbReference type="InterPro" id="IPR029058">
    <property type="entry name" value="AB_hydrolase_fold"/>
</dbReference>
<dbReference type="InterPro" id="IPR000801">
    <property type="entry name" value="Esterase-like"/>
</dbReference>
<accession>A0A2N0X718</accession>
<reference evidence="2 3" key="1">
    <citation type="submission" date="2017-12" db="EMBL/GenBank/DDBJ databases">
        <title>Corynebacterium mastitidis 16-1433 Genome.</title>
        <authorList>
            <person name="Gulvik C.A."/>
        </authorList>
    </citation>
    <scope>NUCLEOTIDE SEQUENCE [LARGE SCALE GENOMIC DNA]</scope>
    <source>
        <strain evidence="2 3">16-1433</strain>
    </source>
</reference>
<dbReference type="AlphaFoldDB" id="A0A2N0X718"/>
<gene>
    <name evidence="2" type="ORF">CXB45_06795</name>
</gene>
<sequence length="340" mass="36406">MNSSLRSTPRALVALLAALLTAVAGVAVGAGEAHAANRDELRPDATGTCEWDPHGHWVQRCDVWSPSMGRNIAVQIQPAGRGGDAGLYFLDGLRATEETNGWMNVPNAPAVFENDNITLVMPVGGPGSFYADWAAPAKFDVTDPVNYQWETFLSKELPPYLQQHFGVSPGNNSVLGISMGATGAMNLAANHPEQFRQVFSLSGYLTNTLPGAQTLMRVALLDAGGFNLNAMYGSVISPRRFANDPLLNMDGLRGTDVYLAAASGLPAPADLQLPIQDIIAGSPLETLSRGSSQIWAGKARMSGISVTENYPMLGLHNWNLWVDQLNNHVRPRVLEVMSAA</sequence>
<evidence type="ECO:0000313" key="3">
    <source>
        <dbReference type="Proteomes" id="UP000233249"/>
    </source>
</evidence>
<dbReference type="Pfam" id="PF00756">
    <property type="entry name" value="Esterase"/>
    <property type="match status" value="1"/>
</dbReference>
<name>A0A2N0X718_9CORY</name>
<dbReference type="SUPFAM" id="SSF53474">
    <property type="entry name" value="alpha/beta-Hydrolases"/>
    <property type="match status" value="1"/>
</dbReference>
<evidence type="ECO:0000256" key="1">
    <source>
        <dbReference type="SAM" id="SignalP"/>
    </source>
</evidence>
<protein>
    <submittedName>
        <fullName evidence="2">Esterase</fullName>
    </submittedName>
</protein>
<dbReference type="InterPro" id="IPR050583">
    <property type="entry name" value="Mycobacterial_A85_antigen"/>
</dbReference>
<proteinExistence type="predicted"/>
<dbReference type="OrthoDB" id="4366784at2"/>
<dbReference type="PANTHER" id="PTHR48098">
    <property type="entry name" value="ENTEROCHELIN ESTERASE-RELATED"/>
    <property type="match status" value="1"/>
</dbReference>
<dbReference type="EMBL" id="PJAF01000017">
    <property type="protein sequence ID" value="PKF68506.1"/>
    <property type="molecule type" value="Genomic_DNA"/>
</dbReference>
<dbReference type="Proteomes" id="UP000233249">
    <property type="component" value="Unassembled WGS sequence"/>
</dbReference>
<evidence type="ECO:0000313" key="2">
    <source>
        <dbReference type="EMBL" id="PKF68506.1"/>
    </source>
</evidence>
<keyword evidence="1" id="KW-0732">Signal</keyword>
<dbReference type="RefSeq" id="WP_101173779.1">
    <property type="nucleotide sequence ID" value="NZ_JAKRKB010000010.1"/>
</dbReference>
<dbReference type="GO" id="GO:0016747">
    <property type="term" value="F:acyltransferase activity, transferring groups other than amino-acyl groups"/>
    <property type="evidence" value="ECO:0007669"/>
    <property type="project" value="TreeGrafter"/>
</dbReference>
<feature type="signal peptide" evidence="1">
    <location>
        <begin position="1"/>
        <end position="35"/>
    </location>
</feature>